<dbReference type="GO" id="GO:0005739">
    <property type="term" value="C:mitochondrion"/>
    <property type="evidence" value="ECO:0007669"/>
    <property type="project" value="TreeGrafter"/>
</dbReference>
<evidence type="ECO:0000256" key="2">
    <source>
        <dbReference type="ARBA" id="ARBA00022552"/>
    </source>
</evidence>
<dbReference type="PANTHER" id="PTHR10920">
    <property type="entry name" value="RIBOSOMAL RNA METHYLTRANSFERASE"/>
    <property type="match status" value="1"/>
</dbReference>
<sequence>MRALVNVVAPRYGRLVKTAANATFQTPFSQGTVVPGHHASVVCNCARWSSSKSRWKQRQGKDFFAREAKVQGLKSRAAFKLLEMDAKYKLFKRNQTVIDLVAVERTKPHGRIIGIDLIPAQPPKGVSTIQGNFLSPVVQNIVKEYLVEFAQRRSTPDRDTEASDDEEGVVIEKPSYIDVERAESIESDHETSSDDGKLVDVILSDMSAPWFQTSGFSSNTLSNPYNRMMNTSGMPFRDHAGSMDLCLAALQFASDTLRVGGHFVCKFYQGSEDRDLEMKLKKMFGKVHREKPDSSRNESRESYFVALRRKGDVTLAGRVTGTFSAVLLVGSEEGACKDISSCTVARETRALSTVGAFADGIIDAAAWIFEGEATRGVGKGRSHDEIRAGRNSGFDQERDSQNASNKLANFLHFV</sequence>
<keyword evidence="2" id="KW-0698">rRNA processing</keyword>
<dbReference type="EMBL" id="VFLP01000007">
    <property type="protein sequence ID" value="TRX97259.1"/>
    <property type="molecule type" value="Genomic_DNA"/>
</dbReference>
<accession>A0A553IAN2</accession>
<feature type="region of interest" description="Disordered" evidence="7">
    <location>
        <begin position="377"/>
        <end position="400"/>
    </location>
</feature>
<evidence type="ECO:0000259" key="8">
    <source>
        <dbReference type="Pfam" id="PF01728"/>
    </source>
</evidence>
<feature type="domain" description="Ribosomal RNA methyltransferase FtsJ" evidence="8">
    <location>
        <begin position="74"/>
        <end position="309"/>
    </location>
</feature>
<organism evidence="9 10">
    <name type="scientific">Xylaria flabelliformis</name>
    <dbReference type="NCBI Taxonomy" id="2512241"/>
    <lineage>
        <taxon>Eukaryota</taxon>
        <taxon>Fungi</taxon>
        <taxon>Dikarya</taxon>
        <taxon>Ascomycota</taxon>
        <taxon>Pezizomycotina</taxon>
        <taxon>Sordariomycetes</taxon>
        <taxon>Xylariomycetidae</taxon>
        <taxon>Xylariales</taxon>
        <taxon>Xylariaceae</taxon>
        <taxon>Xylaria</taxon>
    </lineage>
</organism>
<comment type="caution">
    <text evidence="9">The sequence shown here is derived from an EMBL/GenBank/DDBJ whole genome shotgun (WGS) entry which is preliminary data.</text>
</comment>
<dbReference type="OrthoDB" id="20105at2759"/>
<gene>
    <name evidence="9" type="ORF">FHL15_002053</name>
</gene>
<reference evidence="10" key="1">
    <citation type="submission" date="2019-06" db="EMBL/GenBank/DDBJ databases">
        <title>Draft genome sequence of the griseofulvin-producing fungus Xylaria cubensis strain G536.</title>
        <authorList>
            <person name="Mead M.E."/>
            <person name="Raja H.A."/>
            <person name="Steenwyk J.L."/>
            <person name="Knowles S.L."/>
            <person name="Oberlies N.H."/>
            <person name="Rokas A."/>
        </authorList>
    </citation>
    <scope>NUCLEOTIDE SEQUENCE [LARGE SCALE GENOMIC DNA]</scope>
    <source>
        <strain evidence="10">G536</strain>
    </source>
</reference>
<keyword evidence="3" id="KW-0489">Methyltransferase</keyword>
<dbReference type="SUPFAM" id="SSF53335">
    <property type="entry name" value="S-adenosyl-L-methionine-dependent methyltransferases"/>
    <property type="match status" value="1"/>
</dbReference>
<dbReference type="InterPro" id="IPR050082">
    <property type="entry name" value="RNA_methyltr_RlmE"/>
</dbReference>
<dbReference type="STRING" id="2512241.A0A553IAN2"/>
<keyword evidence="10" id="KW-1185">Reference proteome</keyword>
<dbReference type="InterPro" id="IPR015507">
    <property type="entry name" value="rRNA-MeTfrase_E"/>
</dbReference>
<keyword evidence="5" id="KW-0949">S-adenosyl-L-methionine</keyword>
<evidence type="ECO:0000313" key="9">
    <source>
        <dbReference type="EMBL" id="TRX97259.1"/>
    </source>
</evidence>
<dbReference type="Proteomes" id="UP000319160">
    <property type="component" value="Unassembled WGS sequence"/>
</dbReference>
<proteinExistence type="inferred from homology"/>
<evidence type="ECO:0000256" key="6">
    <source>
        <dbReference type="ARBA" id="ARBA00041184"/>
    </source>
</evidence>
<evidence type="ECO:0000256" key="7">
    <source>
        <dbReference type="SAM" id="MobiDB-lite"/>
    </source>
</evidence>
<evidence type="ECO:0000256" key="1">
    <source>
        <dbReference type="ARBA" id="ARBA00009258"/>
    </source>
</evidence>
<dbReference type="Pfam" id="PF01728">
    <property type="entry name" value="FtsJ"/>
    <property type="match status" value="1"/>
</dbReference>
<dbReference type="HAMAP" id="MF_01547">
    <property type="entry name" value="RNA_methyltr_E"/>
    <property type="match status" value="1"/>
</dbReference>
<dbReference type="PANTHER" id="PTHR10920:SF18">
    <property type="entry name" value="RRNA METHYLTRANSFERASE 2, MITOCHONDRIAL"/>
    <property type="match status" value="1"/>
</dbReference>
<comment type="similarity">
    <text evidence="1">Belongs to the class I-like SAM-binding methyltransferase superfamily. RNA methyltransferase RlmE family.</text>
</comment>
<keyword evidence="4" id="KW-0808">Transferase</keyword>
<dbReference type="InterPro" id="IPR029063">
    <property type="entry name" value="SAM-dependent_MTases_sf"/>
</dbReference>
<evidence type="ECO:0000256" key="3">
    <source>
        <dbReference type="ARBA" id="ARBA00022603"/>
    </source>
</evidence>
<evidence type="ECO:0000256" key="4">
    <source>
        <dbReference type="ARBA" id="ARBA00022679"/>
    </source>
</evidence>
<dbReference type="InterPro" id="IPR002877">
    <property type="entry name" value="RNA_MeTrfase_FtsJ_dom"/>
</dbReference>
<protein>
    <recommendedName>
        <fullName evidence="6">rRNA methyltransferase 2, mitochondrial</fullName>
    </recommendedName>
</protein>
<evidence type="ECO:0000256" key="5">
    <source>
        <dbReference type="ARBA" id="ARBA00022691"/>
    </source>
</evidence>
<evidence type="ECO:0000313" key="10">
    <source>
        <dbReference type="Proteomes" id="UP000319160"/>
    </source>
</evidence>
<name>A0A553IAN2_9PEZI</name>
<dbReference type="AlphaFoldDB" id="A0A553IAN2"/>
<dbReference type="Gene3D" id="3.40.50.150">
    <property type="entry name" value="Vaccinia Virus protein VP39"/>
    <property type="match status" value="1"/>
</dbReference>
<dbReference type="GO" id="GO:0008650">
    <property type="term" value="F:rRNA (uridine-2'-O-)-methyltransferase activity"/>
    <property type="evidence" value="ECO:0007669"/>
    <property type="project" value="TreeGrafter"/>
</dbReference>